<keyword evidence="1" id="KW-1133">Transmembrane helix</keyword>
<dbReference type="EMBL" id="RBKU01000001">
    <property type="protein sequence ID" value="RKR84935.1"/>
    <property type="molecule type" value="Genomic_DNA"/>
</dbReference>
<keyword evidence="1" id="KW-0812">Transmembrane</keyword>
<feature type="transmembrane region" description="Helical" evidence="1">
    <location>
        <begin position="36"/>
        <end position="57"/>
    </location>
</feature>
<reference evidence="2 3" key="1">
    <citation type="submission" date="2018-10" db="EMBL/GenBank/DDBJ databases">
        <title>Genomic Encyclopedia of Archaeal and Bacterial Type Strains, Phase II (KMG-II): from individual species to whole genera.</title>
        <authorList>
            <person name="Goeker M."/>
        </authorList>
    </citation>
    <scope>NUCLEOTIDE SEQUENCE [LARGE SCALE GENOMIC DNA]</scope>
    <source>
        <strain evidence="2 3">DSM 18602</strain>
    </source>
</reference>
<proteinExistence type="predicted"/>
<comment type="caution">
    <text evidence="2">The sequence shown here is derived from an EMBL/GenBank/DDBJ whole genome shotgun (WGS) entry which is preliminary data.</text>
</comment>
<dbReference type="RefSeq" id="WP_121200916.1">
    <property type="nucleotide sequence ID" value="NZ_RBKU01000001.1"/>
</dbReference>
<keyword evidence="1" id="KW-0472">Membrane</keyword>
<keyword evidence="3" id="KW-1185">Reference proteome</keyword>
<organism evidence="2 3">
    <name type="scientific">Mucilaginibacter gracilis</name>
    <dbReference type="NCBI Taxonomy" id="423350"/>
    <lineage>
        <taxon>Bacteria</taxon>
        <taxon>Pseudomonadati</taxon>
        <taxon>Bacteroidota</taxon>
        <taxon>Sphingobacteriia</taxon>
        <taxon>Sphingobacteriales</taxon>
        <taxon>Sphingobacteriaceae</taxon>
        <taxon>Mucilaginibacter</taxon>
    </lineage>
</organism>
<dbReference type="AlphaFoldDB" id="A0A495J7G9"/>
<evidence type="ECO:0000313" key="3">
    <source>
        <dbReference type="Proteomes" id="UP000268007"/>
    </source>
</evidence>
<evidence type="ECO:0000313" key="2">
    <source>
        <dbReference type="EMBL" id="RKR84935.1"/>
    </source>
</evidence>
<sequence length="212" mass="24040">MKFKISLLLIASIGIFIWGAFYAYNRANSNSGPLPGILIMILGILCFGAYFILCIILRLSIRTQVTAEVMLIGIIAFSCYKLTRKVVLHVPGNFKGSIILVYGVDNQPRLQPRRFFYRNIDINVPQSGIILISNRFAEKYINNIFILDSLHHHTFEVLSQSTDTILCNKKPYIADVFNYAYPPPTLTFEPDTAEQALKKAEAVKQLEYRASK</sequence>
<name>A0A495J7G9_9SPHI</name>
<evidence type="ECO:0000256" key="1">
    <source>
        <dbReference type="SAM" id="Phobius"/>
    </source>
</evidence>
<protein>
    <submittedName>
        <fullName evidence="2">Uncharacterized protein</fullName>
    </submittedName>
</protein>
<gene>
    <name evidence="2" type="ORF">BDD43_5188</name>
</gene>
<dbReference type="Proteomes" id="UP000268007">
    <property type="component" value="Unassembled WGS sequence"/>
</dbReference>
<feature type="transmembrane region" description="Helical" evidence="1">
    <location>
        <begin position="7"/>
        <end position="24"/>
    </location>
</feature>
<accession>A0A495J7G9</accession>